<dbReference type="InterPro" id="IPR019780">
    <property type="entry name" value="Germin_Mn-BS"/>
</dbReference>
<dbReference type="Pfam" id="PF00190">
    <property type="entry name" value="Cupin_1"/>
    <property type="match status" value="1"/>
</dbReference>
<dbReference type="Proteomes" id="UP001187192">
    <property type="component" value="Unassembled WGS sequence"/>
</dbReference>
<feature type="binding site" evidence="10">
    <location>
        <position position="115"/>
    </location>
    <ligand>
        <name>oxalate</name>
        <dbReference type="ChEBI" id="CHEBI:30623"/>
    </ligand>
</feature>
<accession>A0AA87YT04</accession>
<reference evidence="15" key="1">
    <citation type="submission" date="2023-07" db="EMBL/GenBank/DDBJ databases">
        <title>draft genome sequence of fig (Ficus carica).</title>
        <authorList>
            <person name="Takahashi T."/>
            <person name="Nishimura K."/>
        </authorList>
    </citation>
    <scope>NUCLEOTIDE SEQUENCE</scope>
</reference>
<dbReference type="PANTHER" id="PTHR31238">
    <property type="entry name" value="GERMIN-LIKE PROTEIN SUBFAMILY 3 MEMBER 3"/>
    <property type="match status" value="1"/>
</dbReference>
<comment type="caution">
    <text evidence="15">The sequence shown here is derived from an EMBL/GenBank/DDBJ whole genome shotgun (WGS) entry which is preliminary data.</text>
</comment>
<keyword evidence="12" id="KW-0732">Signal</keyword>
<dbReference type="InterPro" id="IPR001929">
    <property type="entry name" value="Germin"/>
</dbReference>
<sequence length="218" mass="23515">MKGVHNFLVTVAAILALAASIASAYDPSLLFRTSASQQTKPKTAFCKNPKLVTPEDFFSSGFNIPGNTNNQLGFSANVLNVDRIPGLNTQGLSVIRLDFAPFGQVPPHTHPRASEIIVVDQGTLYIGFVTSDEDGNRLFAKILRPGDVYVFPFGLIHFQFNPNPTPAVAFTALSSQYGGFITIADALFGSNPAINPVVLAKAFQLDTKTVKQLQQKFA</sequence>
<dbReference type="AlphaFoldDB" id="A0AA87YT04"/>
<evidence type="ECO:0000256" key="2">
    <source>
        <dbReference type="ARBA" id="ARBA00004271"/>
    </source>
</evidence>
<feature type="binding site" evidence="10">
    <location>
        <position position="110"/>
    </location>
    <ligand>
        <name>oxalate</name>
        <dbReference type="ChEBI" id="CHEBI:30623"/>
    </ligand>
</feature>
<feature type="binding site" evidence="11">
    <location>
        <position position="157"/>
    </location>
    <ligand>
        <name>Mn(2+)</name>
        <dbReference type="ChEBI" id="CHEBI:29035"/>
    </ligand>
</feature>
<dbReference type="FunFam" id="2.60.120.10:FF:000005">
    <property type="entry name" value="Germin-like protein subfamily 1 member 8"/>
    <property type="match status" value="1"/>
</dbReference>
<dbReference type="EMBL" id="BTGU01004148">
    <property type="protein sequence ID" value="GMN22759.1"/>
    <property type="molecule type" value="Genomic_DNA"/>
</dbReference>
<organism evidence="15 16">
    <name type="scientific">Ficus carica</name>
    <name type="common">Common fig</name>
    <dbReference type="NCBI Taxonomy" id="3494"/>
    <lineage>
        <taxon>Eukaryota</taxon>
        <taxon>Viridiplantae</taxon>
        <taxon>Streptophyta</taxon>
        <taxon>Embryophyta</taxon>
        <taxon>Tracheophyta</taxon>
        <taxon>Spermatophyta</taxon>
        <taxon>Magnoliopsida</taxon>
        <taxon>eudicotyledons</taxon>
        <taxon>Gunneridae</taxon>
        <taxon>Pentapetalae</taxon>
        <taxon>rosids</taxon>
        <taxon>fabids</taxon>
        <taxon>Rosales</taxon>
        <taxon>Moraceae</taxon>
        <taxon>Ficeae</taxon>
        <taxon>Ficus</taxon>
    </lineage>
</organism>
<dbReference type="PRINTS" id="PR00325">
    <property type="entry name" value="GERMIN"/>
</dbReference>
<evidence type="ECO:0000256" key="3">
    <source>
        <dbReference type="ARBA" id="ARBA00007456"/>
    </source>
</evidence>
<keyword evidence="4 12" id="KW-0052">Apoplast</keyword>
<keyword evidence="9 10" id="KW-0464">Manganese</keyword>
<keyword evidence="5 12" id="KW-0964">Secreted</keyword>
<evidence type="ECO:0000259" key="13">
    <source>
        <dbReference type="SMART" id="SM00835"/>
    </source>
</evidence>
<keyword evidence="16" id="KW-1185">Reference proteome</keyword>
<comment type="subcellular location">
    <subcellularLocation>
        <location evidence="2 12">Secreted</location>
        <location evidence="2 12">Extracellular space</location>
        <location evidence="2 12">Apoplast</location>
    </subcellularLocation>
</comment>
<comment type="function">
    <text evidence="1">May play a role in plant defense. Probably has no oxalate oxidase activity even if the active site is conserved.</text>
</comment>
<dbReference type="SUPFAM" id="SSF51182">
    <property type="entry name" value="RmlC-like cupins"/>
    <property type="match status" value="1"/>
</dbReference>
<comment type="similarity">
    <text evidence="3 12">Belongs to the germin family.</text>
</comment>
<feature type="chain" id="PRO_5041762813" description="Germin-like protein" evidence="12">
    <location>
        <begin position="25"/>
        <end position="218"/>
    </location>
</feature>
<dbReference type="CDD" id="cd02241">
    <property type="entry name" value="cupin_OxOx"/>
    <property type="match status" value="1"/>
</dbReference>
<evidence type="ECO:0000256" key="9">
    <source>
        <dbReference type="ARBA" id="ARBA00023211"/>
    </source>
</evidence>
<dbReference type="Gene3D" id="2.60.120.10">
    <property type="entry name" value="Jelly Rolls"/>
    <property type="match status" value="1"/>
</dbReference>
<protein>
    <recommendedName>
        <fullName evidence="12">Germin-like protein</fullName>
    </recommendedName>
</protein>
<feature type="binding site" evidence="11">
    <location>
        <position position="115"/>
    </location>
    <ligand>
        <name>Mn(2+)</name>
        <dbReference type="ChEBI" id="CHEBI:29035"/>
    </ligand>
</feature>
<evidence type="ECO:0000256" key="8">
    <source>
        <dbReference type="ARBA" id="ARBA00023180"/>
    </source>
</evidence>
<evidence type="ECO:0000256" key="11">
    <source>
        <dbReference type="PIRSR" id="PIRSR601929-2"/>
    </source>
</evidence>
<proteinExistence type="inferred from homology"/>
<dbReference type="InterPro" id="IPR006045">
    <property type="entry name" value="Cupin_1"/>
</dbReference>
<gene>
    <name evidence="14" type="ORF">TIFTF001_045701</name>
    <name evidence="15" type="ORF">TIFTF001_045702</name>
</gene>
<dbReference type="GO" id="GO:0030145">
    <property type="term" value="F:manganese ion binding"/>
    <property type="evidence" value="ECO:0007669"/>
    <property type="project" value="UniProtKB-UniRule"/>
</dbReference>
<feature type="signal peptide" evidence="12">
    <location>
        <begin position="1"/>
        <end position="24"/>
    </location>
</feature>
<dbReference type="InterPro" id="IPR014710">
    <property type="entry name" value="RmlC-like_jellyroll"/>
</dbReference>
<evidence type="ECO:0000313" key="14">
    <source>
        <dbReference type="EMBL" id="GMN22759.1"/>
    </source>
</evidence>
<keyword evidence="8" id="KW-0325">Glycoprotein</keyword>
<dbReference type="SMART" id="SM00835">
    <property type="entry name" value="Cupin_1"/>
    <property type="match status" value="1"/>
</dbReference>
<dbReference type="PROSITE" id="PS00725">
    <property type="entry name" value="GERMIN"/>
    <property type="match status" value="1"/>
</dbReference>
<feature type="domain" description="Cupin type-1" evidence="13">
    <location>
        <begin position="62"/>
        <end position="211"/>
    </location>
</feature>
<evidence type="ECO:0000256" key="4">
    <source>
        <dbReference type="ARBA" id="ARBA00022523"/>
    </source>
</evidence>
<keyword evidence="6 10" id="KW-0479">Metal-binding</keyword>
<evidence type="ECO:0000313" key="15">
    <source>
        <dbReference type="EMBL" id="GMN22769.1"/>
    </source>
</evidence>
<dbReference type="EMBL" id="BTGU01004149">
    <property type="protein sequence ID" value="GMN22769.1"/>
    <property type="molecule type" value="Genomic_DNA"/>
</dbReference>
<dbReference type="InterPro" id="IPR011051">
    <property type="entry name" value="RmlC_Cupin_sf"/>
</dbReference>
<evidence type="ECO:0000313" key="16">
    <source>
        <dbReference type="Proteomes" id="UP001187192"/>
    </source>
</evidence>
<dbReference type="GO" id="GO:0048046">
    <property type="term" value="C:apoplast"/>
    <property type="evidence" value="ECO:0007669"/>
    <property type="project" value="UniProtKB-SubCell"/>
</dbReference>
<name>A0AA87YT04_FICCA</name>
<feature type="binding site" evidence="11">
    <location>
        <position position="110"/>
    </location>
    <ligand>
        <name>Mn(2+)</name>
        <dbReference type="ChEBI" id="CHEBI:29035"/>
    </ligand>
</feature>
<evidence type="ECO:0000256" key="5">
    <source>
        <dbReference type="ARBA" id="ARBA00022525"/>
    </source>
</evidence>
<feature type="binding site" evidence="11">
    <location>
        <position position="108"/>
    </location>
    <ligand>
        <name>Mn(2+)</name>
        <dbReference type="ChEBI" id="CHEBI:29035"/>
    </ligand>
</feature>
<evidence type="ECO:0000256" key="1">
    <source>
        <dbReference type="ARBA" id="ARBA00003629"/>
    </source>
</evidence>
<keyword evidence="7" id="KW-1015">Disulfide bond</keyword>
<evidence type="ECO:0000256" key="12">
    <source>
        <dbReference type="RuleBase" id="RU366015"/>
    </source>
</evidence>
<evidence type="ECO:0000256" key="7">
    <source>
        <dbReference type="ARBA" id="ARBA00023157"/>
    </source>
</evidence>
<evidence type="ECO:0000256" key="10">
    <source>
        <dbReference type="PIRSR" id="PIRSR601929-1"/>
    </source>
</evidence>
<evidence type="ECO:0000256" key="6">
    <source>
        <dbReference type="ARBA" id="ARBA00022723"/>
    </source>
</evidence>